<feature type="domain" description="DJ-1/PfpI" evidence="2">
    <location>
        <begin position="1"/>
        <end position="162"/>
    </location>
</feature>
<dbReference type="EMBL" id="QICN01000004">
    <property type="protein sequence ID" value="PXV68490.1"/>
    <property type="molecule type" value="Genomic_DNA"/>
</dbReference>
<dbReference type="InterPro" id="IPR050325">
    <property type="entry name" value="Prot/Nucl_acid_deglycase"/>
</dbReference>
<dbReference type="CDD" id="cd03135">
    <property type="entry name" value="GATase1_DJ-1"/>
    <property type="match status" value="1"/>
</dbReference>
<evidence type="ECO:0000313" key="4">
    <source>
        <dbReference type="Proteomes" id="UP000248330"/>
    </source>
</evidence>
<dbReference type="AlphaFoldDB" id="A0A318EE32"/>
<dbReference type="InterPro" id="IPR002818">
    <property type="entry name" value="DJ-1/PfpI"/>
</dbReference>
<keyword evidence="1" id="KW-0677">Repeat</keyword>
<proteinExistence type="predicted"/>
<organism evidence="3 4">
    <name type="scientific">Sinimarinibacterium flocculans</name>
    <dbReference type="NCBI Taxonomy" id="985250"/>
    <lineage>
        <taxon>Bacteria</taxon>
        <taxon>Pseudomonadati</taxon>
        <taxon>Pseudomonadota</taxon>
        <taxon>Gammaproteobacteria</taxon>
        <taxon>Nevskiales</taxon>
        <taxon>Nevskiaceae</taxon>
        <taxon>Sinimarinibacterium</taxon>
    </lineage>
</organism>
<dbReference type="InterPro" id="IPR029062">
    <property type="entry name" value="Class_I_gatase-like"/>
</dbReference>
<evidence type="ECO:0000313" key="3">
    <source>
        <dbReference type="EMBL" id="PXV68490.1"/>
    </source>
</evidence>
<evidence type="ECO:0000259" key="2">
    <source>
        <dbReference type="Pfam" id="PF01965"/>
    </source>
</evidence>
<dbReference type="GO" id="GO:0005737">
    <property type="term" value="C:cytoplasm"/>
    <property type="evidence" value="ECO:0007669"/>
    <property type="project" value="TreeGrafter"/>
</dbReference>
<dbReference type="GO" id="GO:1903189">
    <property type="term" value="P:glyoxal metabolic process"/>
    <property type="evidence" value="ECO:0007669"/>
    <property type="project" value="TreeGrafter"/>
</dbReference>
<sequence length="182" mass="19118">MKALIPVTHGSESIETVTIVNVLRRADIDVTVASIADTTSVDATRGVRLVADCLFDAVAAQDFDLIALPGGEAGARALGAHKGVMDKVETQRMQHRWYGGICAAPALALAPRGLLDGKQATCYPSFRDALLHWVDRPVVVDGHCITGQGPASAIAFALALVEALCGEATRRSVAEALLHHAT</sequence>
<reference evidence="3 4" key="1">
    <citation type="submission" date="2018-04" db="EMBL/GenBank/DDBJ databases">
        <title>Genomic Encyclopedia of Type Strains, Phase IV (KMG-IV): sequencing the most valuable type-strain genomes for metagenomic binning, comparative biology and taxonomic classification.</title>
        <authorList>
            <person name="Goeker M."/>
        </authorList>
    </citation>
    <scope>NUCLEOTIDE SEQUENCE [LARGE SCALE GENOMIC DNA]</scope>
    <source>
        <strain evidence="3 4">DSM 104150</strain>
    </source>
</reference>
<evidence type="ECO:0000256" key="1">
    <source>
        <dbReference type="ARBA" id="ARBA00022737"/>
    </source>
</evidence>
<gene>
    <name evidence="3" type="ORF">C8D93_104188</name>
</gene>
<dbReference type="RefSeq" id="WP_211307284.1">
    <property type="nucleotide sequence ID" value="NZ_CAKZQT010000022.1"/>
</dbReference>
<dbReference type="Gene3D" id="3.40.50.880">
    <property type="match status" value="1"/>
</dbReference>
<dbReference type="FunFam" id="3.40.50.880:FF:000015">
    <property type="entry name" value="Protein DJ-1 homolog C"/>
    <property type="match status" value="1"/>
</dbReference>
<protein>
    <submittedName>
        <fullName evidence="3">4-methyl-5(B-hydroxyethyl)-thiazole monophosphate biosynthesis</fullName>
    </submittedName>
</protein>
<dbReference type="Proteomes" id="UP000248330">
    <property type="component" value="Unassembled WGS sequence"/>
</dbReference>
<dbReference type="NCBIfam" id="TIGR01383">
    <property type="entry name" value="not_thiJ"/>
    <property type="match status" value="1"/>
</dbReference>
<dbReference type="Pfam" id="PF01965">
    <property type="entry name" value="DJ-1_PfpI"/>
    <property type="match status" value="1"/>
</dbReference>
<dbReference type="PANTHER" id="PTHR48094">
    <property type="entry name" value="PROTEIN/NUCLEIC ACID DEGLYCASE DJ-1-RELATED"/>
    <property type="match status" value="1"/>
</dbReference>
<dbReference type="PANTHER" id="PTHR48094:SF12">
    <property type="entry name" value="PARKINSON DISEASE PROTEIN 7 HOMOLOG"/>
    <property type="match status" value="1"/>
</dbReference>
<comment type="caution">
    <text evidence="3">The sequence shown here is derived from an EMBL/GenBank/DDBJ whole genome shotgun (WGS) entry which is preliminary data.</text>
</comment>
<keyword evidence="4" id="KW-1185">Reference proteome</keyword>
<dbReference type="SUPFAM" id="SSF52317">
    <property type="entry name" value="Class I glutamine amidotransferase-like"/>
    <property type="match status" value="1"/>
</dbReference>
<accession>A0A318EE32</accession>
<name>A0A318EE32_9GAMM</name>
<dbReference type="InterPro" id="IPR006287">
    <property type="entry name" value="DJ-1"/>
</dbReference>